<name>A0A948TJ50_9LACO</name>
<dbReference type="AlphaFoldDB" id="A0A948TJ50"/>
<dbReference type="EMBL" id="JAHLFS010000012">
    <property type="protein sequence ID" value="MBU3851242.1"/>
    <property type="molecule type" value="Genomic_DNA"/>
</dbReference>
<reference evidence="1" key="2">
    <citation type="submission" date="2021-04" db="EMBL/GenBank/DDBJ databases">
        <authorList>
            <person name="Gilroy R."/>
        </authorList>
    </citation>
    <scope>NUCLEOTIDE SEQUENCE</scope>
    <source>
        <strain evidence="1">F6-6636</strain>
    </source>
</reference>
<protein>
    <submittedName>
        <fullName evidence="1">Uncharacterized protein</fullName>
    </submittedName>
</protein>
<proteinExistence type="predicted"/>
<sequence>MVTFELIKNTPDYVVYRLHREDGTTSDLTVNKHDKSYSFSDTGKPVDHYQTATLRSVLKYVDRNKYPQEGVMGWG</sequence>
<evidence type="ECO:0000313" key="1">
    <source>
        <dbReference type="EMBL" id="MBU3851242.1"/>
    </source>
</evidence>
<comment type="caution">
    <text evidence="1">The sequence shown here is derived from an EMBL/GenBank/DDBJ whole genome shotgun (WGS) entry which is preliminary data.</text>
</comment>
<reference evidence="1" key="1">
    <citation type="journal article" date="2021" name="PeerJ">
        <title>Extensive microbial diversity within the chicken gut microbiome revealed by metagenomics and culture.</title>
        <authorList>
            <person name="Gilroy R."/>
            <person name="Ravi A."/>
            <person name="Getino M."/>
            <person name="Pursley I."/>
            <person name="Horton D.L."/>
            <person name="Alikhan N.F."/>
            <person name="Baker D."/>
            <person name="Gharbi K."/>
            <person name="Hall N."/>
            <person name="Watson M."/>
            <person name="Adriaenssens E.M."/>
            <person name="Foster-Nyarko E."/>
            <person name="Jarju S."/>
            <person name="Secka A."/>
            <person name="Antonio M."/>
            <person name="Oren A."/>
            <person name="Chaudhuri R.R."/>
            <person name="La Ragione R."/>
            <person name="Hildebrand F."/>
            <person name="Pallen M.J."/>
        </authorList>
    </citation>
    <scope>NUCLEOTIDE SEQUENCE</scope>
    <source>
        <strain evidence="1">F6-6636</strain>
    </source>
</reference>
<evidence type="ECO:0000313" key="2">
    <source>
        <dbReference type="Proteomes" id="UP000777303"/>
    </source>
</evidence>
<accession>A0A948TJ50</accession>
<gene>
    <name evidence="1" type="ORF">H9901_00810</name>
</gene>
<dbReference type="Proteomes" id="UP000777303">
    <property type="component" value="Unassembled WGS sequence"/>
</dbReference>
<organism evidence="1 2">
    <name type="scientific">Candidatus Paralactobacillus gallistercoris</name>
    <dbReference type="NCBI Taxonomy" id="2838724"/>
    <lineage>
        <taxon>Bacteria</taxon>
        <taxon>Bacillati</taxon>
        <taxon>Bacillota</taxon>
        <taxon>Bacilli</taxon>
        <taxon>Lactobacillales</taxon>
        <taxon>Lactobacillaceae</taxon>
        <taxon>Lactobacillus</taxon>
    </lineage>
</organism>